<evidence type="ECO:0000313" key="4">
    <source>
        <dbReference type="Proteomes" id="UP000078397"/>
    </source>
</evidence>
<name>A0A179FXR3_METCM</name>
<keyword evidence="2" id="KW-1133">Transmembrane helix</keyword>
<reference evidence="3 4" key="1">
    <citation type="journal article" date="2016" name="PLoS Pathog.">
        <title>Biosynthesis of antibiotic leucinostatins in bio-control fungus Purpureocillium lilacinum and their inhibition on phytophthora revealed by genome mining.</title>
        <authorList>
            <person name="Wang G."/>
            <person name="Liu Z."/>
            <person name="Lin R."/>
            <person name="Li E."/>
            <person name="Mao Z."/>
            <person name="Ling J."/>
            <person name="Yang Y."/>
            <person name="Yin W.B."/>
            <person name="Xie B."/>
        </authorList>
    </citation>
    <scope>NUCLEOTIDE SEQUENCE [LARGE SCALE GENOMIC DNA]</scope>
    <source>
        <strain evidence="3">170</strain>
    </source>
</reference>
<sequence>MYFAKTPRVLAPIVHESRQARCIGWHCLTAAEQFGIIFSSVVVFLVFSLVYMYCLGRACIANKDRQASRLDIAKHSRVSSHGHRRPATPLVWTPTTQNQLVVRPAMAGQQALGLRQVWSQPYTNPVIYHGVPLVPLAFTASATQPAAAYQQPIYDGTSDPAPSRPPSCARDTFTANTIRSKSPGWRRRLNQILQLPLGRASTIHTDSGPASPKSIRQDHCVFRQESGSNHSVRKKSQAKRQSHRAGKKTGGLETSSAEVASIRSTAATVRSDDFELISPASSLDSQPGVKTDVDGGSLAPSNVASSLAQTPNSAEGTAN</sequence>
<protein>
    <submittedName>
        <fullName evidence="3">Uncharacterized protein</fullName>
    </submittedName>
</protein>
<evidence type="ECO:0000256" key="2">
    <source>
        <dbReference type="SAM" id="Phobius"/>
    </source>
</evidence>
<dbReference type="GeneID" id="28846471"/>
<feature type="compositionally biased region" description="Polar residues" evidence="1">
    <location>
        <begin position="299"/>
        <end position="319"/>
    </location>
</feature>
<organism evidence="3 4">
    <name type="scientific">Pochonia chlamydosporia 170</name>
    <dbReference type="NCBI Taxonomy" id="1380566"/>
    <lineage>
        <taxon>Eukaryota</taxon>
        <taxon>Fungi</taxon>
        <taxon>Dikarya</taxon>
        <taxon>Ascomycota</taxon>
        <taxon>Pezizomycotina</taxon>
        <taxon>Sordariomycetes</taxon>
        <taxon>Hypocreomycetidae</taxon>
        <taxon>Hypocreales</taxon>
        <taxon>Clavicipitaceae</taxon>
        <taxon>Pochonia</taxon>
    </lineage>
</organism>
<keyword evidence="2" id="KW-0472">Membrane</keyword>
<keyword evidence="2" id="KW-0812">Transmembrane</keyword>
<feature type="region of interest" description="Disordered" evidence="1">
    <location>
        <begin position="223"/>
        <end position="319"/>
    </location>
</feature>
<feature type="compositionally biased region" description="Polar residues" evidence="1">
    <location>
        <begin position="252"/>
        <end position="268"/>
    </location>
</feature>
<evidence type="ECO:0000256" key="1">
    <source>
        <dbReference type="SAM" id="MobiDB-lite"/>
    </source>
</evidence>
<comment type="caution">
    <text evidence="3">The sequence shown here is derived from an EMBL/GenBank/DDBJ whole genome shotgun (WGS) entry which is preliminary data.</text>
</comment>
<proteinExistence type="predicted"/>
<accession>A0A179FXR3</accession>
<gene>
    <name evidence="3" type="ORF">VFPPC_02898</name>
</gene>
<evidence type="ECO:0000313" key="3">
    <source>
        <dbReference type="EMBL" id="OAQ70422.1"/>
    </source>
</evidence>
<feature type="transmembrane region" description="Helical" evidence="2">
    <location>
        <begin position="34"/>
        <end position="55"/>
    </location>
</feature>
<dbReference type="AlphaFoldDB" id="A0A179FXR3"/>
<dbReference type="EMBL" id="LSBJ02000002">
    <property type="protein sequence ID" value="OAQ70422.1"/>
    <property type="molecule type" value="Genomic_DNA"/>
</dbReference>
<dbReference type="RefSeq" id="XP_018146959.1">
    <property type="nucleotide sequence ID" value="XM_018282477.1"/>
</dbReference>
<dbReference type="OrthoDB" id="5236168at2759"/>
<feature type="compositionally biased region" description="Basic residues" evidence="1">
    <location>
        <begin position="231"/>
        <end position="247"/>
    </location>
</feature>
<dbReference type="KEGG" id="pchm:VFPPC_02898"/>
<dbReference type="Proteomes" id="UP000078397">
    <property type="component" value="Unassembled WGS sequence"/>
</dbReference>
<keyword evidence="4" id="KW-1185">Reference proteome</keyword>